<dbReference type="GO" id="GO:0140359">
    <property type="term" value="F:ABC-type transporter activity"/>
    <property type="evidence" value="ECO:0007669"/>
    <property type="project" value="InterPro"/>
</dbReference>
<feature type="compositionally biased region" description="Basic and acidic residues" evidence="5">
    <location>
        <begin position="250"/>
        <end position="287"/>
    </location>
</feature>
<dbReference type="InterPro" id="IPR029439">
    <property type="entry name" value="Wzt_C"/>
</dbReference>
<dbReference type="RefSeq" id="WP_308452851.1">
    <property type="nucleotide sequence ID" value="NZ_JAJEQR010000008.1"/>
</dbReference>
<protein>
    <submittedName>
        <fullName evidence="7">ABC transporter ATP-binding protein</fullName>
    </submittedName>
</protein>
<dbReference type="InterPro" id="IPR003593">
    <property type="entry name" value="AAA+_ATPase"/>
</dbReference>
<organism evidence="7 8">
    <name type="scientific">Hominifimenecus microfluidus</name>
    <dbReference type="NCBI Taxonomy" id="2885348"/>
    <lineage>
        <taxon>Bacteria</taxon>
        <taxon>Bacillati</taxon>
        <taxon>Bacillota</taxon>
        <taxon>Clostridia</taxon>
        <taxon>Lachnospirales</taxon>
        <taxon>Lachnospiraceae</taxon>
        <taxon>Hominifimenecus</taxon>
    </lineage>
</organism>
<dbReference type="InterPro" id="IPR027417">
    <property type="entry name" value="P-loop_NTPase"/>
</dbReference>
<feature type="domain" description="ABC transporter" evidence="6">
    <location>
        <begin position="7"/>
        <end position="248"/>
    </location>
</feature>
<name>A0AAE3JFW2_9FIRM</name>
<keyword evidence="8" id="KW-1185">Reference proteome</keyword>
<dbReference type="GO" id="GO:0005524">
    <property type="term" value="F:ATP binding"/>
    <property type="evidence" value="ECO:0007669"/>
    <property type="project" value="UniProtKB-KW"/>
</dbReference>
<dbReference type="GO" id="GO:0016020">
    <property type="term" value="C:membrane"/>
    <property type="evidence" value="ECO:0007669"/>
    <property type="project" value="InterPro"/>
</dbReference>
<proteinExistence type="inferred from homology"/>
<dbReference type="Gene3D" id="2.70.50.60">
    <property type="entry name" value="abc- transporter (atp binding component) like domain"/>
    <property type="match status" value="1"/>
</dbReference>
<gene>
    <name evidence="7" type="ORF">LKD81_03880</name>
</gene>
<dbReference type="CDD" id="cd10147">
    <property type="entry name" value="Wzt_C-like"/>
    <property type="match status" value="1"/>
</dbReference>
<evidence type="ECO:0000313" key="8">
    <source>
        <dbReference type="Proteomes" id="UP001198182"/>
    </source>
</evidence>
<evidence type="ECO:0000259" key="6">
    <source>
        <dbReference type="PROSITE" id="PS50893"/>
    </source>
</evidence>
<dbReference type="Pfam" id="PF00005">
    <property type="entry name" value="ABC_tran"/>
    <property type="match status" value="1"/>
</dbReference>
<evidence type="ECO:0000256" key="5">
    <source>
        <dbReference type="SAM" id="MobiDB-lite"/>
    </source>
</evidence>
<dbReference type="EMBL" id="JAJEQR010000008">
    <property type="protein sequence ID" value="MCC2230141.1"/>
    <property type="molecule type" value="Genomic_DNA"/>
</dbReference>
<dbReference type="SMART" id="SM00382">
    <property type="entry name" value="AAA"/>
    <property type="match status" value="1"/>
</dbReference>
<keyword evidence="4 7" id="KW-0067">ATP-binding</keyword>
<dbReference type="CDD" id="cd03220">
    <property type="entry name" value="ABC_KpsT_Wzt"/>
    <property type="match status" value="1"/>
</dbReference>
<evidence type="ECO:0000256" key="2">
    <source>
        <dbReference type="ARBA" id="ARBA00022448"/>
    </source>
</evidence>
<dbReference type="InterPro" id="IPR003439">
    <property type="entry name" value="ABC_transporter-like_ATP-bd"/>
</dbReference>
<dbReference type="PANTHER" id="PTHR46743:SF2">
    <property type="entry name" value="TEICHOIC ACIDS EXPORT ATP-BINDING PROTEIN TAGH"/>
    <property type="match status" value="1"/>
</dbReference>
<evidence type="ECO:0000313" key="7">
    <source>
        <dbReference type="EMBL" id="MCC2230141.1"/>
    </source>
</evidence>
<keyword evidence="2" id="KW-0813">Transport</keyword>
<evidence type="ECO:0000256" key="1">
    <source>
        <dbReference type="ARBA" id="ARBA00005417"/>
    </source>
</evidence>
<dbReference type="AlphaFoldDB" id="A0AAE3JFW2"/>
<feature type="region of interest" description="Disordered" evidence="5">
    <location>
        <begin position="250"/>
        <end position="290"/>
    </location>
</feature>
<dbReference type="Pfam" id="PF14524">
    <property type="entry name" value="Wzt_C"/>
    <property type="match status" value="1"/>
</dbReference>
<evidence type="ECO:0000256" key="3">
    <source>
        <dbReference type="ARBA" id="ARBA00022741"/>
    </source>
</evidence>
<keyword evidence="3" id="KW-0547">Nucleotide-binding</keyword>
<dbReference type="SUPFAM" id="SSF52540">
    <property type="entry name" value="P-loop containing nucleoside triphosphate hydrolases"/>
    <property type="match status" value="1"/>
</dbReference>
<evidence type="ECO:0000256" key="4">
    <source>
        <dbReference type="ARBA" id="ARBA00022840"/>
    </source>
</evidence>
<comment type="caution">
    <text evidence="7">The sequence shown here is derived from an EMBL/GenBank/DDBJ whole genome shotgun (WGS) entry which is preliminary data.</text>
</comment>
<accession>A0AAE3JFW2</accession>
<dbReference type="PANTHER" id="PTHR46743">
    <property type="entry name" value="TEICHOIC ACIDS EXPORT ATP-BINDING PROTEIN TAGH"/>
    <property type="match status" value="1"/>
</dbReference>
<dbReference type="Gene3D" id="3.40.50.300">
    <property type="entry name" value="P-loop containing nucleotide triphosphate hydrolases"/>
    <property type="match status" value="1"/>
</dbReference>
<dbReference type="Proteomes" id="UP001198182">
    <property type="component" value="Unassembled WGS sequence"/>
</dbReference>
<dbReference type="InterPro" id="IPR050683">
    <property type="entry name" value="Bact_Polysacc_Export_ATP-bd"/>
</dbReference>
<dbReference type="PROSITE" id="PS50893">
    <property type="entry name" value="ABC_TRANSPORTER_2"/>
    <property type="match status" value="1"/>
</dbReference>
<sequence>MKPENAIEVKDVTKKFKVYLDKGSQLKERLLFHERNRYEERWVLKGISFEVKKGEAIGLIGHNGCGKSTTLKLLTRIIYPDAGSIEMRGRVSSLIELGAGFHPDMSGRENIYTNAAIFGLTKKEIDARMDDIIAFSELEEFLDNPVRTYSSGMYMRLAFSVAINVDADILLIDEILAVGDTNFQAKCFNKLREIKAQGTTIVIVSHSLGQIEQICERSIWIHDGQIRAEGSPRDVHPEYLSFMGEKRQEIAEKEKERQEEKEQKKHHEEAEEKKVSPEELEKTKQDGRWGNGHARIQSVKLYAENGQEQNVFATGSLVMVKVAYELKETVKDAVFGIGVFRSDGVQCYGTNTRIDQLEEFNLTKSGTMCLSLDHVNLLPGEYWLDIAIESEVGIPVDYYRQAAKVEFYSQIGDVGIARIDHKWKLPE</sequence>
<comment type="similarity">
    <text evidence="1">Belongs to the ABC transporter superfamily.</text>
</comment>
<dbReference type="InterPro" id="IPR015860">
    <property type="entry name" value="ABC_transpr_TagH-like"/>
</dbReference>
<dbReference type="GO" id="GO:0016887">
    <property type="term" value="F:ATP hydrolysis activity"/>
    <property type="evidence" value="ECO:0007669"/>
    <property type="project" value="InterPro"/>
</dbReference>
<reference evidence="7" key="1">
    <citation type="submission" date="2021-10" db="EMBL/GenBank/DDBJ databases">
        <title>Anaerobic single-cell dispensing facilitates the cultivation of human gut bacteria.</title>
        <authorList>
            <person name="Afrizal A."/>
        </authorList>
    </citation>
    <scope>NUCLEOTIDE SEQUENCE</scope>
    <source>
        <strain evidence="7">CLA-AA-H215</strain>
    </source>
</reference>